<name>A0AAW4GN00_9GAMM</name>
<keyword evidence="3" id="KW-1185">Reference proteome</keyword>
<gene>
    <name evidence="1" type="ORF">JJW18_19115</name>
    <name evidence="2" type="ORF">JJW19_14405</name>
</gene>
<dbReference type="Proteomes" id="UP000749453">
    <property type="component" value="Unassembled WGS sequence"/>
</dbReference>
<protein>
    <submittedName>
        <fullName evidence="1">WbqC family protein</fullName>
    </submittedName>
</protein>
<dbReference type="InterPro" id="IPR014985">
    <property type="entry name" value="WbqC"/>
</dbReference>
<evidence type="ECO:0000313" key="2">
    <source>
        <dbReference type="EMBL" id="MBM9939341.1"/>
    </source>
</evidence>
<reference evidence="1" key="2">
    <citation type="submission" date="2021-01" db="EMBL/GenBank/DDBJ databases">
        <authorList>
            <person name="Yu Y."/>
        </authorList>
    </citation>
    <scope>NUCLEOTIDE SEQUENCE</scope>
    <source>
        <strain evidence="1">As-5</strain>
        <strain evidence="2">As-6</strain>
    </source>
</reference>
<evidence type="ECO:0000313" key="4">
    <source>
        <dbReference type="Proteomes" id="UP000784064"/>
    </source>
</evidence>
<accession>A0AAW4GN00</accession>
<dbReference type="RefSeq" id="WP_205405343.1">
    <property type="nucleotide sequence ID" value="NZ_JAFFTA010000035.1"/>
</dbReference>
<sequence length="235" mass="27358">MTSTKRVAVLQSSYIPWKGYFDIINDVDTFIFYDDVQFTRQDWRSRNRIIANGAPVWMTVPTGSDIKRLINEVTLPNAAWQRKHWSTLRHAYTKAPCFKQFAEVVERLYLEREWTSLSEMNQHFIRVIAQDLLKIEVEFRSSTEFDLHGSKLERLVDLVRQSGATHYLSGPAAKAYIDPAAFEREGIQLEYKNYAGYPTYRQQGDAFEHAVSVLDLIFNTGDKAAEHIWGWRDGR</sequence>
<dbReference type="EMBL" id="JAFFTB010000025">
    <property type="protein sequence ID" value="MBM9939341.1"/>
    <property type="molecule type" value="Genomic_DNA"/>
</dbReference>
<comment type="caution">
    <text evidence="1">The sequence shown here is derived from an EMBL/GenBank/DDBJ whole genome shotgun (WGS) entry which is preliminary data.</text>
</comment>
<organism evidence="1 4">
    <name type="scientific">Stenotrophomonas lactitubi</name>
    <dbReference type="NCBI Taxonomy" id="2045214"/>
    <lineage>
        <taxon>Bacteria</taxon>
        <taxon>Pseudomonadati</taxon>
        <taxon>Pseudomonadota</taxon>
        <taxon>Gammaproteobacteria</taxon>
        <taxon>Lysobacterales</taxon>
        <taxon>Lysobacteraceae</taxon>
        <taxon>Stenotrophomonas</taxon>
    </lineage>
</organism>
<dbReference type="AlphaFoldDB" id="A0AAW4GN00"/>
<evidence type="ECO:0000313" key="3">
    <source>
        <dbReference type="Proteomes" id="UP000749453"/>
    </source>
</evidence>
<reference evidence="3" key="1">
    <citation type="submission" date="2021-01" db="EMBL/GenBank/DDBJ databases">
        <title>Stenotrophomonas maltophilia.</title>
        <authorList>
            <person name="Yu Y."/>
        </authorList>
    </citation>
    <scope>NUCLEOTIDE SEQUENCE [LARGE SCALE GENOMIC DNA]</scope>
    <source>
        <strain evidence="3">As-6</strain>
    </source>
</reference>
<proteinExistence type="predicted"/>
<dbReference type="EMBL" id="JAFFTA010000035">
    <property type="protein sequence ID" value="MBM9915595.1"/>
    <property type="molecule type" value="Genomic_DNA"/>
</dbReference>
<evidence type="ECO:0000313" key="1">
    <source>
        <dbReference type="EMBL" id="MBM9915595.1"/>
    </source>
</evidence>
<dbReference type="Pfam" id="PF08889">
    <property type="entry name" value="WbqC"/>
    <property type="match status" value="1"/>
</dbReference>
<dbReference type="Proteomes" id="UP000784064">
    <property type="component" value="Unassembled WGS sequence"/>
</dbReference>